<feature type="region of interest" description="Disordered" evidence="1">
    <location>
        <begin position="1"/>
        <end position="40"/>
    </location>
</feature>
<keyword evidence="4" id="KW-1185">Reference proteome</keyword>
<dbReference type="PANTHER" id="PTHR33223:SF10">
    <property type="entry name" value="AMINOTRANSFERASE-LIKE PLANT MOBILE DOMAIN-CONTAINING PROTEIN"/>
    <property type="match status" value="1"/>
</dbReference>
<dbReference type="PANTHER" id="PTHR33223">
    <property type="entry name" value="CCHC-TYPE DOMAIN-CONTAINING PROTEIN"/>
    <property type="match status" value="1"/>
</dbReference>
<proteinExistence type="predicted"/>
<dbReference type="Pfam" id="PF03732">
    <property type="entry name" value="Retrotrans_gag"/>
    <property type="match status" value="1"/>
</dbReference>
<gene>
    <name evidence="3" type="ORF">QYE76_043930</name>
</gene>
<accession>A0AAD8TJP9</accession>
<dbReference type="AlphaFoldDB" id="A0AAD8TJP9"/>
<protein>
    <recommendedName>
        <fullName evidence="2">Retrotransposon gag domain-containing protein</fullName>
    </recommendedName>
</protein>
<evidence type="ECO:0000313" key="4">
    <source>
        <dbReference type="Proteomes" id="UP001231189"/>
    </source>
</evidence>
<feature type="region of interest" description="Disordered" evidence="1">
    <location>
        <begin position="201"/>
        <end position="245"/>
    </location>
</feature>
<organism evidence="3 4">
    <name type="scientific">Lolium multiflorum</name>
    <name type="common">Italian ryegrass</name>
    <name type="synonym">Lolium perenne subsp. multiflorum</name>
    <dbReference type="NCBI Taxonomy" id="4521"/>
    <lineage>
        <taxon>Eukaryota</taxon>
        <taxon>Viridiplantae</taxon>
        <taxon>Streptophyta</taxon>
        <taxon>Embryophyta</taxon>
        <taxon>Tracheophyta</taxon>
        <taxon>Spermatophyta</taxon>
        <taxon>Magnoliopsida</taxon>
        <taxon>Liliopsida</taxon>
        <taxon>Poales</taxon>
        <taxon>Poaceae</taxon>
        <taxon>BOP clade</taxon>
        <taxon>Pooideae</taxon>
        <taxon>Poodae</taxon>
        <taxon>Poeae</taxon>
        <taxon>Poeae Chloroplast Group 2 (Poeae type)</taxon>
        <taxon>Loliodinae</taxon>
        <taxon>Loliinae</taxon>
        <taxon>Lolium</taxon>
    </lineage>
</organism>
<evidence type="ECO:0000313" key="3">
    <source>
        <dbReference type="EMBL" id="KAK1683082.1"/>
    </source>
</evidence>
<dbReference type="Proteomes" id="UP001231189">
    <property type="component" value="Unassembled WGS sequence"/>
</dbReference>
<feature type="compositionally biased region" description="Basic and acidic residues" evidence="1">
    <location>
        <begin position="205"/>
        <end position="228"/>
    </location>
</feature>
<comment type="caution">
    <text evidence="3">The sequence shown here is derived from an EMBL/GenBank/DDBJ whole genome shotgun (WGS) entry which is preliminary data.</text>
</comment>
<sequence>MPDTRREKTVSATSPEEPPEEQHIIRSTSPTTQEIQGTEETETARLVLAGEQENSASNRDSDYTIADEEWAAARAVEPDSSNAVLAALLKGLSASLVRGLPKGSIKSWDDLVDAFVANFQATYKRLVGIEDLRNCQQKQEESMRSYIGRFTKLLNAAEDVSVDRAIDAFSDGVRRESYIEELGRKKAKTITKLMEIANSWADGEDNVRRPRRSDDEDDDQPKHDLGSRRDRHKRRKNRNYDDNNQ</sequence>
<feature type="domain" description="Retrotransposon gag" evidence="2">
    <location>
        <begin position="87"/>
        <end position="174"/>
    </location>
</feature>
<name>A0AAD8TJP9_LOLMU</name>
<dbReference type="EMBL" id="JAUUTY010000002">
    <property type="protein sequence ID" value="KAK1683082.1"/>
    <property type="molecule type" value="Genomic_DNA"/>
</dbReference>
<dbReference type="InterPro" id="IPR005162">
    <property type="entry name" value="Retrotrans_gag_dom"/>
</dbReference>
<reference evidence="3" key="1">
    <citation type="submission" date="2023-07" db="EMBL/GenBank/DDBJ databases">
        <title>A chromosome-level genome assembly of Lolium multiflorum.</title>
        <authorList>
            <person name="Chen Y."/>
            <person name="Copetti D."/>
            <person name="Kolliker R."/>
            <person name="Studer B."/>
        </authorList>
    </citation>
    <scope>NUCLEOTIDE SEQUENCE</scope>
    <source>
        <strain evidence="3">02402/16</strain>
        <tissue evidence="3">Leaf</tissue>
    </source>
</reference>
<evidence type="ECO:0000256" key="1">
    <source>
        <dbReference type="SAM" id="MobiDB-lite"/>
    </source>
</evidence>
<evidence type="ECO:0000259" key="2">
    <source>
        <dbReference type="Pfam" id="PF03732"/>
    </source>
</evidence>